<accession>A0A923LSL6</accession>
<name>A0A923LSL6_9FIRM</name>
<sequence>MFTNSLIVLQQIIVMFLLILMGYVLFRRNVFTNQTTQSLTVLLNKYIVFFVLLRSFQRPFDAHLGYALGVTFVCSMLFFLISIALANRVYRPEKTENYADCRVSVVLTNNGFMALPLLDAMFGSDGVFLGASSIACMAIILWTYGVQQLSGGKEGNGIRNILLNPALLATVCGFLLFCSPVKLPELVFRAVDFLGDLNTPLAMLSLGCFLAQIDLRECFTDQEIWKVSAVRLLLIPAIAIVLLLFIPLDHMSKIILLTGTAAPCALASAMFGQIYGTDYLFSTRVISLSTLLSVITLPLCISVLEGLLHFFG</sequence>
<comment type="subcellular location">
    <subcellularLocation>
        <location evidence="1">Cell membrane</location>
        <topology evidence="1">Multi-pass membrane protein</topology>
    </subcellularLocation>
</comment>
<feature type="transmembrane region" description="Helical" evidence="8">
    <location>
        <begin position="254"/>
        <end position="276"/>
    </location>
</feature>
<feature type="transmembrane region" description="Helical" evidence="8">
    <location>
        <begin position="6"/>
        <end position="26"/>
    </location>
</feature>
<keyword evidence="7 8" id="KW-0472">Membrane</keyword>
<feature type="transmembrane region" description="Helical" evidence="8">
    <location>
        <begin position="63"/>
        <end position="86"/>
    </location>
</feature>
<evidence type="ECO:0000256" key="7">
    <source>
        <dbReference type="ARBA" id="ARBA00023136"/>
    </source>
</evidence>
<dbReference type="RefSeq" id="WP_107632048.1">
    <property type="nucleotide sequence ID" value="NZ_JACOPL010000001.1"/>
</dbReference>
<keyword evidence="6 8" id="KW-1133">Transmembrane helix</keyword>
<evidence type="ECO:0000256" key="8">
    <source>
        <dbReference type="SAM" id="Phobius"/>
    </source>
</evidence>
<dbReference type="EMBL" id="JACOPL010000001">
    <property type="protein sequence ID" value="MBC5723873.1"/>
    <property type="molecule type" value="Genomic_DNA"/>
</dbReference>
<evidence type="ECO:0000256" key="2">
    <source>
        <dbReference type="ARBA" id="ARBA00010145"/>
    </source>
</evidence>
<keyword evidence="3" id="KW-0813">Transport</keyword>
<feature type="transmembrane region" description="Helical" evidence="8">
    <location>
        <begin position="127"/>
        <end position="146"/>
    </location>
</feature>
<evidence type="ECO:0000313" key="9">
    <source>
        <dbReference type="EMBL" id="MBC5723873.1"/>
    </source>
</evidence>
<protein>
    <submittedName>
        <fullName evidence="9">AEC family transporter</fullName>
    </submittedName>
</protein>
<feature type="transmembrane region" description="Helical" evidence="8">
    <location>
        <begin position="38"/>
        <end position="57"/>
    </location>
</feature>
<dbReference type="Proteomes" id="UP000606499">
    <property type="component" value="Unassembled WGS sequence"/>
</dbReference>
<evidence type="ECO:0000256" key="5">
    <source>
        <dbReference type="ARBA" id="ARBA00022692"/>
    </source>
</evidence>
<reference evidence="9" key="1">
    <citation type="submission" date="2020-08" db="EMBL/GenBank/DDBJ databases">
        <title>Genome public.</title>
        <authorList>
            <person name="Liu C."/>
            <person name="Sun Q."/>
        </authorList>
    </citation>
    <scope>NUCLEOTIDE SEQUENCE</scope>
    <source>
        <strain evidence="9">NSJ-28</strain>
    </source>
</reference>
<dbReference type="GO" id="GO:0055085">
    <property type="term" value="P:transmembrane transport"/>
    <property type="evidence" value="ECO:0007669"/>
    <property type="project" value="InterPro"/>
</dbReference>
<organism evidence="9 10">
    <name type="scientific">Agathobaculum faecis</name>
    <dbReference type="NCBI Taxonomy" id="2763013"/>
    <lineage>
        <taxon>Bacteria</taxon>
        <taxon>Bacillati</taxon>
        <taxon>Bacillota</taxon>
        <taxon>Clostridia</taxon>
        <taxon>Eubacteriales</taxon>
        <taxon>Butyricicoccaceae</taxon>
        <taxon>Agathobaculum</taxon>
    </lineage>
</organism>
<comment type="caution">
    <text evidence="9">The sequence shown here is derived from an EMBL/GenBank/DDBJ whole genome shotgun (WGS) entry which is preliminary data.</text>
</comment>
<proteinExistence type="inferred from homology"/>
<dbReference type="InterPro" id="IPR038770">
    <property type="entry name" value="Na+/solute_symporter_sf"/>
</dbReference>
<evidence type="ECO:0000256" key="3">
    <source>
        <dbReference type="ARBA" id="ARBA00022448"/>
    </source>
</evidence>
<dbReference type="GO" id="GO:0005886">
    <property type="term" value="C:plasma membrane"/>
    <property type="evidence" value="ECO:0007669"/>
    <property type="project" value="UniProtKB-SubCell"/>
</dbReference>
<dbReference type="AlphaFoldDB" id="A0A923LSL6"/>
<feature type="transmembrane region" description="Helical" evidence="8">
    <location>
        <begin position="288"/>
        <end position="311"/>
    </location>
</feature>
<dbReference type="PANTHER" id="PTHR36838">
    <property type="entry name" value="AUXIN EFFLUX CARRIER FAMILY PROTEIN"/>
    <property type="match status" value="1"/>
</dbReference>
<evidence type="ECO:0000313" key="10">
    <source>
        <dbReference type="Proteomes" id="UP000606499"/>
    </source>
</evidence>
<gene>
    <name evidence="9" type="ORF">H8S45_00075</name>
</gene>
<evidence type="ECO:0000256" key="1">
    <source>
        <dbReference type="ARBA" id="ARBA00004651"/>
    </source>
</evidence>
<dbReference type="PANTHER" id="PTHR36838:SF1">
    <property type="entry name" value="SLR1864 PROTEIN"/>
    <property type="match status" value="1"/>
</dbReference>
<evidence type="ECO:0000256" key="6">
    <source>
        <dbReference type="ARBA" id="ARBA00022989"/>
    </source>
</evidence>
<feature type="transmembrane region" description="Helical" evidence="8">
    <location>
        <begin position="197"/>
        <end position="215"/>
    </location>
</feature>
<keyword evidence="5 8" id="KW-0812">Transmembrane</keyword>
<feature type="transmembrane region" description="Helical" evidence="8">
    <location>
        <begin position="227"/>
        <end position="248"/>
    </location>
</feature>
<feature type="transmembrane region" description="Helical" evidence="8">
    <location>
        <begin position="158"/>
        <end position="177"/>
    </location>
</feature>
<dbReference type="Pfam" id="PF03547">
    <property type="entry name" value="Mem_trans"/>
    <property type="match status" value="2"/>
</dbReference>
<dbReference type="Gene3D" id="1.20.1530.20">
    <property type="match status" value="1"/>
</dbReference>
<comment type="similarity">
    <text evidence="2">Belongs to the auxin efflux carrier (TC 2.A.69) family.</text>
</comment>
<dbReference type="InterPro" id="IPR004776">
    <property type="entry name" value="Mem_transp_PIN-like"/>
</dbReference>
<keyword evidence="10" id="KW-1185">Reference proteome</keyword>
<evidence type="ECO:0000256" key="4">
    <source>
        <dbReference type="ARBA" id="ARBA00022475"/>
    </source>
</evidence>
<keyword evidence="4" id="KW-1003">Cell membrane</keyword>